<evidence type="ECO:0008006" key="3">
    <source>
        <dbReference type="Google" id="ProtNLM"/>
    </source>
</evidence>
<protein>
    <recommendedName>
        <fullName evidence="3">DUF559 domain-containing protein</fullName>
    </recommendedName>
</protein>
<gene>
    <name evidence="1" type="ORF">BLA24_18650</name>
</gene>
<comment type="caution">
    <text evidence="1">The sequence shown here is derived from an EMBL/GenBank/DDBJ whole genome shotgun (WGS) entry which is preliminary data.</text>
</comment>
<proteinExistence type="predicted"/>
<reference evidence="1 2" key="1">
    <citation type="journal article" date="2017" name="Biochemistry">
        <title>Identification of the Biosynthetic Pathway for the Antibiotic Bicyclomycin.</title>
        <authorList>
            <person name="Patteson J."/>
            <person name="Cai W."/>
            <person name="Johnson R.A."/>
            <person name="Santa Maria K."/>
            <person name="Li B."/>
        </authorList>
    </citation>
    <scope>NUCLEOTIDE SEQUENCE [LARGE SCALE GENOMIC DNA]</scope>
    <source>
        <strain evidence="1 2">ATCC 21532</strain>
    </source>
</reference>
<dbReference type="Gene3D" id="3.40.960.10">
    <property type="entry name" value="VSR Endonuclease"/>
    <property type="match status" value="1"/>
</dbReference>
<name>A0A2G1XI94_STRCJ</name>
<evidence type="ECO:0000313" key="1">
    <source>
        <dbReference type="EMBL" id="PHQ50911.1"/>
    </source>
</evidence>
<accession>A0A2G1XI94</accession>
<dbReference type="AlphaFoldDB" id="A0A2G1XI94"/>
<organism evidence="1 2">
    <name type="scientific">Streptomyces cinnamoneus</name>
    <name type="common">Streptoverticillium cinnamoneum</name>
    <dbReference type="NCBI Taxonomy" id="53446"/>
    <lineage>
        <taxon>Bacteria</taxon>
        <taxon>Bacillati</taxon>
        <taxon>Actinomycetota</taxon>
        <taxon>Actinomycetes</taxon>
        <taxon>Kitasatosporales</taxon>
        <taxon>Streptomycetaceae</taxon>
        <taxon>Streptomyces</taxon>
        <taxon>Streptomyces cinnamoneus group</taxon>
    </lineage>
</organism>
<keyword evidence="2" id="KW-1185">Reference proteome</keyword>
<evidence type="ECO:0000313" key="2">
    <source>
        <dbReference type="Proteomes" id="UP000222531"/>
    </source>
</evidence>
<sequence>MRDAGLCPETQVPLVSPVTGRRVYPDFLFRAQGLVVEVEGYEWHGTRAQHQRDVLRFNDLATCPEVRRILRFTTADVYRRPEGMIRDIRQALAVRRGPPAVVSPGPSPG</sequence>
<dbReference type="Proteomes" id="UP000222531">
    <property type="component" value="Unassembled WGS sequence"/>
</dbReference>
<dbReference type="EMBL" id="NHZO01000148">
    <property type="protein sequence ID" value="PHQ50911.1"/>
    <property type="molecule type" value="Genomic_DNA"/>
</dbReference>
<dbReference type="OrthoDB" id="4310518at2"/>